<dbReference type="InterPro" id="IPR036365">
    <property type="entry name" value="PGBD-like_sf"/>
</dbReference>
<feature type="domain" description="Rv2525c-like glycoside hydrolase-like" evidence="3">
    <location>
        <begin position="14"/>
        <end position="162"/>
    </location>
</feature>
<dbReference type="SUPFAM" id="SSF51445">
    <property type="entry name" value="(Trans)glycosidases"/>
    <property type="match status" value="1"/>
</dbReference>
<dbReference type="InterPro" id="IPR015020">
    <property type="entry name" value="Rv2525c-like_Glyco_Hydro-like"/>
</dbReference>
<reference evidence="4 5" key="1">
    <citation type="submission" date="2020-09" db="EMBL/GenBank/DDBJ databases">
        <title>novel species in genus Nocardioides.</title>
        <authorList>
            <person name="Zhang G."/>
        </authorList>
    </citation>
    <scope>NUCLEOTIDE SEQUENCE [LARGE SCALE GENOMIC DNA]</scope>
    <source>
        <strain evidence="4 5">19197</strain>
    </source>
</reference>
<accession>A0ABR8MGL4</accession>
<dbReference type="InterPro" id="IPR002477">
    <property type="entry name" value="Peptidoglycan-bd-like"/>
</dbReference>
<sequence length="344" mass="38439">MLVVRRPDRSEPRGDYAAADARGRAEATAAVVRARELGIKPRTTLWYDLEGGFDVTDEDCRRSALRFLSGWTEALHDLRYRSGVYSSISAGIHTLDNADNLSPGSYQMPDQVWFAWDNNRANVDVDQRWVRTDSWEGERVHQYQLHTDAAYGGVALTIDRNFLELDGGSQAPRTLLACGRTDLDLRSYPRLRTGRRGDAVEALQCLLRKHAGYRSRLDGRYDAQVARAVRKFQRRHDLRQSGRTDPATWTALFAQGSKPLVKVGSSGDAALRLERSLRAAGFGSVKVTGVVTDRTTRAVARYQRRVGLDPTGVVTTDTWKALQTGARRPASRSGFHLPRRRAGV</sequence>
<feature type="region of interest" description="Disordered" evidence="1">
    <location>
        <begin position="324"/>
        <end position="344"/>
    </location>
</feature>
<evidence type="ECO:0000313" key="5">
    <source>
        <dbReference type="Proteomes" id="UP000649289"/>
    </source>
</evidence>
<dbReference type="Proteomes" id="UP000649289">
    <property type="component" value="Unassembled WGS sequence"/>
</dbReference>
<name>A0ABR8MGL4_9ACTN</name>
<dbReference type="Pfam" id="PF01471">
    <property type="entry name" value="PG_binding_1"/>
    <property type="match status" value="2"/>
</dbReference>
<evidence type="ECO:0000259" key="2">
    <source>
        <dbReference type="Pfam" id="PF01471"/>
    </source>
</evidence>
<organism evidence="4 5">
    <name type="scientific">Nocardioides hwasunensis</name>
    <dbReference type="NCBI Taxonomy" id="397258"/>
    <lineage>
        <taxon>Bacteria</taxon>
        <taxon>Bacillati</taxon>
        <taxon>Actinomycetota</taxon>
        <taxon>Actinomycetes</taxon>
        <taxon>Propionibacteriales</taxon>
        <taxon>Nocardioidaceae</taxon>
        <taxon>Nocardioides</taxon>
    </lineage>
</organism>
<dbReference type="Pfam" id="PF08924">
    <property type="entry name" value="Rv2525c_GlyHyd-like"/>
    <property type="match status" value="1"/>
</dbReference>
<feature type="domain" description="Peptidoglycan binding-like" evidence="2">
    <location>
        <begin position="196"/>
        <end position="252"/>
    </location>
</feature>
<dbReference type="EMBL" id="JACXYY010000003">
    <property type="protein sequence ID" value="MBD3914401.1"/>
    <property type="molecule type" value="Genomic_DNA"/>
</dbReference>
<evidence type="ECO:0000259" key="3">
    <source>
        <dbReference type="Pfam" id="PF08924"/>
    </source>
</evidence>
<gene>
    <name evidence="4" type="ORF">IEZ25_07220</name>
</gene>
<evidence type="ECO:0000256" key="1">
    <source>
        <dbReference type="SAM" id="MobiDB-lite"/>
    </source>
</evidence>
<dbReference type="SUPFAM" id="SSF47090">
    <property type="entry name" value="PGBD-like"/>
    <property type="match status" value="2"/>
</dbReference>
<dbReference type="InterPro" id="IPR017853">
    <property type="entry name" value="GH"/>
</dbReference>
<evidence type="ECO:0000313" key="4">
    <source>
        <dbReference type="EMBL" id="MBD3914401.1"/>
    </source>
</evidence>
<dbReference type="Gene3D" id="3.20.20.80">
    <property type="entry name" value="Glycosidases"/>
    <property type="match status" value="1"/>
</dbReference>
<keyword evidence="5" id="KW-1185">Reference proteome</keyword>
<dbReference type="RefSeq" id="WP_191198755.1">
    <property type="nucleotide sequence ID" value="NZ_BAAAPA010000004.1"/>
</dbReference>
<protein>
    <submittedName>
        <fullName evidence="4">Peptidoglycan-binding protein</fullName>
    </submittedName>
</protein>
<dbReference type="Gene3D" id="1.10.101.10">
    <property type="entry name" value="PGBD-like superfamily/PGBD"/>
    <property type="match status" value="2"/>
</dbReference>
<proteinExistence type="predicted"/>
<feature type="domain" description="Peptidoglycan binding-like" evidence="2">
    <location>
        <begin position="267"/>
        <end position="322"/>
    </location>
</feature>
<comment type="caution">
    <text evidence="4">The sequence shown here is derived from an EMBL/GenBank/DDBJ whole genome shotgun (WGS) entry which is preliminary data.</text>
</comment>
<dbReference type="InterPro" id="IPR036366">
    <property type="entry name" value="PGBDSf"/>
</dbReference>